<dbReference type="Proteomes" id="UP001500325">
    <property type="component" value="Unassembled WGS sequence"/>
</dbReference>
<dbReference type="InterPro" id="IPR052526">
    <property type="entry name" value="HTH-type_Bedaq_tolerance"/>
</dbReference>
<evidence type="ECO:0000313" key="7">
    <source>
        <dbReference type="Proteomes" id="UP001500325"/>
    </source>
</evidence>
<comment type="caution">
    <text evidence="6">The sequence shown here is derived from an EMBL/GenBank/DDBJ whole genome shotgun (WGS) entry which is preliminary data.</text>
</comment>
<dbReference type="Pfam" id="PF01047">
    <property type="entry name" value="MarR"/>
    <property type="match status" value="1"/>
</dbReference>
<dbReference type="RefSeq" id="WP_345380653.1">
    <property type="nucleotide sequence ID" value="NZ_BAABIC010000007.1"/>
</dbReference>
<reference evidence="7" key="1">
    <citation type="journal article" date="2019" name="Int. J. Syst. Evol. Microbiol.">
        <title>The Global Catalogue of Microorganisms (GCM) 10K type strain sequencing project: providing services to taxonomists for standard genome sequencing and annotation.</title>
        <authorList>
            <consortium name="The Broad Institute Genomics Platform"/>
            <consortium name="The Broad Institute Genome Sequencing Center for Infectious Disease"/>
            <person name="Wu L."/>
            <person name="Ma J."/>
        </authorList>
    </citation>
    <scope>NUCLEOTIDE SEQUENCE [LARGE SCALE GENOMIC DNA]</scope>
    <source>
        <strain evidence="7">JCM 18055</strain>
    </source>
</reference>
<dbReference type="SMART" id="SM00347">
    <property type="entry name" value="HTH_MARR"/>
    <property type="match status" value="1"/>
</dbReference>
<feature type="region of interest" description="Disordered" evidence="4">
    <location>
        <begin position="1"/>
        <end position="40"/>
    </location>
</feature>
<dbReference type="InterPro" id="IPR036390">
    <property type="entry name" value="WH_DNA-bd_sf"/>
</dbReference>
<keyword evidence="7" id="KW-1185">Reference proteome</keyword>
<dbReference type="PROSITE" id="PS50995">
    <property type="entry name" value="HTH_MARR_2"/>
    <property type="match status" value="1"/>
</dbReference>
<dbReference type="PROSITE" id="PS01117">
    <property type="entry name" value="HTH_MARR_1"/>
    <property type="match status" value="1"/>
</dbReference>
<dbReference type="EMBL" id="BAABIC010000007">
    <property type="protein sequence ID" value="GAA4688507.1"/>
    <property type="molecule type" value="Genomic_DNA"/>
</dbReference>
<dbReference type="PANTHER" id="PTHR39515">
    <property type="entry name" value="CONSERVED PROTEIN"/>
    <property type="match status" value="1"/>
</dbReference>
<sequence>MTAEIDGAPAPSTGAVDTRQTVAGEAGARGLDDRDLDDRDLDDRDLDVADRLVHQIVMLMRLVKRVGPAYRAELETAAFPLLAKLATEGPQRSGEIAAAMCADPSTISRQVAGLVRAGLVERRADPEDGRASLLAATAEGHRVLDSERRRRAAQLVDALAGWTPESRGQLADLLGRFVADLHRTTEGDPR</sequence>
<feature type="domain" description="HTH marR-type" evidence="5">
    <location>
        <begin position="49"/>
        <end position="179"/>
    </location>
</feature>
<evidence type="ECO:0000256" key="3">
    <source>
        <dbReference type="ARBA" id="ARBA00023163"/>
    </source>
</evidence>
<protein>
    <recommendedName>
        <fullName evidence="5">HTH marR-type domain-containing protein</fullName>
    </recommendedName>
</protein>
<dbReference type="InterPro" id="IPR036388">
    <property type="entry name" value="WH-like_DNA-bd_sf"/>
</dbReference>
<name>A0ABP8WIM4_9PSEU</name>
<keyword evidence="2" id="KW-0238">DNA-binding</keyword>
<accession>A0ABP8WIM4</accession>
<gene>
    <name evidence="6" type="ORF">GCM10023215_25620</name>
</gene>
<dbReference type="InterPro" id="IPR023187">
    <property type="entry name" value="Tscrpt_reg_MarR-type_CS"/>
</dbReference>
<proteinExistence type="predicted"/>
<dbReference type="SUPFAM" id="SSF46785">
    <property type="entry name" value="Winged helix' DNA-binding domain"/>
    <property type="match status" value="1"/>
</dbReference>
<organism evidence="6 7">
    <name type="scientific">Pseudonocardia yuanmonensis</name>
    <dbReference type="NCBI Taxonomy" id="1095914"/>
    <lineage>
        <taxon>Bacteria</taxon>
        <taxon>Bacillati</taxon>
        <taxon>Actinomycetota</taxon>
        <taxon>Actinomycetes</taxon>
        <taxon>Pseudonocardiales</taxon>
        <taxon>Pseudonocardiaceae</taxon>
        <taxon>Pseudonocardia</taxon>
    </lineage>
</organism>
<evidence type="ECO:0000259" key="5">
    <source>
        <dbReference type="PROSITE" id="PS50995"/>
    </source>
</evidence>
<dbReference type="Gene3D" id="1.10.10.10">
    <property type="entry name" value="Winged helix-like DNA-binding domain superfamily/Winged helix DNA-binding domain"/>
    <property type="match status" value="1"/>
</dbReference>
<evidence type="ECO:0000256" key="1">
    <source>
        <dbReference type="ARBA" id="ARBA00023015"/>
    </source>
</evidence>
<keyword evidence="3" id="KW-0804">Transcription</keyword>
<evidence type="ECO:0000313" key="6">
    <source>
        <dbReference type="EMBL" id="GAA4688507.1"/>
    </source>
</evidence>
<evidence type="ECO:0000256" key="4">
    <source>
        <dbReference type="SAM" id="MobiDB-lite"/>
    </source>
</evidence>
<evidence type="ECO:0000256" key="2">
    <source>
        <dbReference type="ARBA" id="ARBA00023125"/>
    </source>
</evidence>
<keyword evidence="1" id="KW-0805">Transcription regulation</keyword>
<dbReference type="InterPro" id="IPR000835">
    <property type="entry name" value="HTH_MarR-typ"/>
</dbReference>
<dbReference type="PANTHER" id="PTHR39515:SF2">
    <property type="entry name" value="HTH-TYPE TRANSCRIPTIONAL REGULATOR RV0880"/>
    <property type="match status" value="1"/>
</dbReference>